<dbReference type="AlphaFoldDB" id="A0AAD7CDT8"/>
<accession>A0AAD7CDT8</accession>
<comment type="caution">
    <text evidence="2">The sequence shown here is derived from an EMBL/GenBank/DDBJ whole genome shotgun (WGS) entry which is preliminary data.</text>
</comment>
<proteinExistence type="predicted"/>
<feature type="compositionally biased region" description="Basic residues" evidence="1">
    <location>
        <begin position="449"/>
        <end position="460"/>
    </location>
</feature>
<feature type="region of interest" description="Disordered" evidence="1">
    <location>
        <begin position="376"/>
        <end position="460"/>
    </location>
</feature>
<reference evidence="2" key="1">
    <citation type="submission" date="2023-03" db="EMBL/GenBank/DDBJ databases">
        <title>Massive genome expansion in bonnet fungi (Mycena s.s.) driven by repeated elements and novel gene families across ecological guilds.</title>
        <authorList>
            <consortium name="Lawrence Berkeley National Laboratory"/>
            <person name="Harder C.B."/>
            <person name="Miyauchi S."/>
            <person name="Viragh M."/>
            <person name="Kuo A."/>
            <person name="Thoen E."/>
            <person name="Andreopoulos B."/>
            <person name="Lu D."/>
            <person name="Skrede I."/>
            <person name="Drula E."/>
            <person name="Henrissat B."/>
            <person name="Morin E."/>
            <person name="Kohler A."/>
            <person name="Barry K."/>
            <person name="LaButti K."/>
            <person name="Morin E."/>
            <person name="Salamov A."/>
            <person name="Lipzen A."/>
            <person name="Mereny Z."/>
            <person name="Hegedus B."/>
            <person name="Baldrian P."/>
            <person name="Stursova M."/>
            <person name="Weitz H."/>
            <person name="Taylor A."/>
            <person name="Grigoriev I.V."/>
            <person name="Nagy L.G."/>
            <person name="Martin F."/>
            <person name="Kauserud H."/>
        </authorList>
    </citation>
    <scope>NUCLEOTIDE SEQUENCE</scope>
    <source>
        <strain evidence="2">CBHHK067</strain>
    </source>
</reference>
<evidence type="ECO:0000256" key="1">
    <source>
        <dbReference type="SAM" id="MobiDB-lite"/>
    </source>
</evidence>
<feature type="compositionally biased region" description="Low complexity" evidence="1">
    <location>
        <begin position="402"/>
        <end position="414"/>
    </location>
</feature>
<evidence type="ECO:0000313" key="3">
    <source>
        <dbReference type="Proteomes" id="UP001221757"/>
    </source>
</evidence>
<dbReference type="EMBL" id="JARKIE010000388">
    <property type="protein sequence ID" value="KAJ7646156.1"/>
    <property type="molecule type" value="Genomic_DNA"/>
</dbReference>
<organism evidence="2 3">
    <name type="scientific">Mycena rosella</name>
    <name type="common">Pink bonnet</name>
    <name type="synonym">Agaricus rosellus</name>
    <dbReference type="NCBI Taxonomy" id="1033263"/>
    <lineage>
        <taxon>Eukaryota</taxon>
        <taxon>Fungi</taxon>
        <taxon>Dikarya</taxon>
        <taxon>Basidiomycota</taxon>
        <taxon>Agaricomycotina</taxon>
        <taxon>Agaricomycetes</taxon>
        <taxon>Agaricomycetidae</taxon>
        <taxon>Agaricales</taxon>
        <taxon>Marasmiineae</taxon>
        <taxon>Mycenaceae</taxon>
        <taxon>Mycena</taxon>
    </lineage>
</organism>
<name>A0AAD7CDT8_MYCRO</name>
<evidence type="ECO:0000313" key="2">
    <source>
        <dbReference type="EMBL" id="KAJ7646156.1"/>
    </source>
</evidence>
<protein>
    <submittedName>
        <fullName evidence="2">Uncharacterized protein</fullName>
    </submittedName>
</protein>
<gene>
    <name evidence="2" type="ORF">B0H17DRAFT_1148218</name>
</gene>
<dbReference type="Proteomes" id="UP001221757">
    <property type="component" value="Unassembled WGS sequence"/>
</dbReference>
<sequence>MFDVFNAALQEQVPELVSKWKEWVTAWESKQHTTSMESPFEVKEKGMSMKEIRLKLAKEELLQSGEGIEVEREDTPSTFIMMGLEIEESQRYLAIDVKAISNPTPTQELNFMKHRGTIVKRIRVFRKLQRAYMPHVRRFLTQSQWVLWDTEANRDAEAIQLFMLSDIADASRRVKRALTWGQGVLRQNKVHIHKGKLCYRYARNAVSQLRGNGEWERTLQVLLDSDIRTLNERALTNEELAQREVVHDLFDVEEGGIAVVKAGELSKQELVEALRVEWCKVYARTRRWIEDTMLVEEEMRRTIEYDLEQASAHTGVSNELAEGLNAYAKEQADREARTCEKLRRSWAQVREDGRAFLGREATASIRMVLWEWNRHEEGGDDEGEDDKEERPDYEDDLLEWYGRQCQQQRARGCAESMDSAASSEGARAPKRGNERVPQTPQIQDGVVRKVYKHERRSGLS</sequence>
<feature type="compositionally biased region" description="Acidic residues" evidence="1">
    <location>
        <begin position="378"/>
        <end position="398"/>
    </location>
</feature>
<keyword evidence="3" id="KW-1185">Reference proteome</keyword>